<gene>
    <name evidence="1" type="ORF">H3309_16770</name>
</gene>
<evidence type="ECO:0000313" key="1">
    <source>
        <dbReference type="EMBL" id="QMW22919.1"/>
    </source>
</evidence>
<evidence type="ECO:0000313" key="2">
    <source>
        <dbReference type="Proteomes" id="UP000515292"/>
    </source>
</evidence>
<dbReference type="KEGG" id="sand:H3309_16770"/>
<organism evidence="1 2">
    <name type="scientific">Sandaracinobacteroides saxicola</name>
    <dbReference type="NCBI Taxonomy" id="2759707"/>
    <lineage>
        <taxon>Bacteria</taxon>
        <taxon>Pseudomonadati</taxon>
        <taxon>Pseudomonadota</taxon>
        <taxon>Alphaproteobacteria</taxon>
        <taxon>Sphingomonadales</taxon>
        <taxon>Sphingosinicellaceae</taxon>
        <taxon>Sandaracinobacteroides</taxon>
    </lineage>
</organism>
<name>A0A7G5IHS7_9SPHN</name>
<accession>A0A7G5IHS7</accession>
<dbReference type="Proteomes" id="UP000515292">
    <property type="component" value="Chromosome"/>
</dbReference>
<dbReference type="EMBL" id="CP059851">
    <property type="protein sequence ID" value="QMW22919.1"/>
    <property type="molecule type" value="Genomic_DNA"/>
</dbReference>
<keyword evidence="2" id="KW-1185">Reference proteome</keyword>
<dbReference type="RefSeq" id="WP_182296262.1">
    <property type="nucleotide sequence ID" value="NZ_CP059851.1"/>
</dbReference>
<dbReference type="AlphaFoldDB" id="A0A7G5IHS7"/>
<sequence length="94" mass="10281">MRTTLAIDDDVLAAAREFAEARGESLGAAATELIRRGLNPVLVLETRNGVPLLPSRSGRRPVTPEEINDMKNDLDLEFPFAMEVLRKSGGFTGR</sequence>
<protein>
    <submittedName>
        <fullName evidence="1">CopG family transcriptional regulator</fullName>
    </submittedName>
</protein>
<reference evidence="1 2" key="1">
    <citation type="submission" date="2020-07" db="EMBL/GenBank/DDBJ databases">
        <title>Complete genome sequence for Sandaracinobacter sp. M6.</title>
        <authorList>
            <person name="Tang Y."/>
            <person name="Liu Q."/>
            <person name="Guo Z."/>
            <person name="Lei P."/>
            <person name="Huang B."/>
        </authorList>
    </citation>
    <scope>NUCLEOTIDE SEQUENCE [LARGE SCALE GENOMIC DNA]</scope>
    <source>
        <strain evidence="1 2">M6</strain>
    </source>
</reference>
<proteinExistence type="predicted"/>